<sequence length="58" mass="6377">MSKTAKSMINTLGKNSYKVGKAVPGVQAIITSKKGEESGTIVYRRKAEYREDPFGKRA</sequence>
<dbReference type="AlphaFoldDB" id="W4QU76"/>
<dbReference type="STRING" id="1236973.JCM9157_2264"/>
<dbReference type="EMBL" id="BAUV01000015">
    <property type="protein sequence ID" value="GAE35168.1"/>
    <property type="molecule type" value="Genomic_DNA"/>
</dbReference>
<proteinExistence type="predicted"/>
<dbReference type="Proteomes" id="UP000018896">
    <property type="component" value="Unassembled WGS sequence"/>
</dbReference>
<gene>
    <name evidence="1" type="ORF">JCM9157_2264</name>
</gene>
<comment type="caution">
    <text evidence="1">The sequence shown here is derived from an EMBL/GenBank/DDBJ whole genome shotgun (WGS) entry which is preliminary data.</text>
</comment>
<dbReference type="OrthoDB" id="2911272at2"/>
<keyword evidence="2" id="KW-1185">Reference proteome</keyword>
<evidence type="ECO:0000313" key="2">
    <source>
        <dbReference type="Proteomes" id="UP000018896"/>
    </source>
</evidence>
<dbReference type="RefSeq" id="WP_156321485.1">
    <property type="nucleotide sequence ID" value="NZ_BAUV01000015.1"/>
</dbReference>
<reference evidence="1 2" key="1">
    <citation type="journal article" date="2014" name="Genome Announc.">
        <title>Draft Genome Sequences of Three Alkaliphilic Bacillus Strains, Bacillus wakoensis JCM 9140T, Bacillus akibai JCM 9157T, and Bacillus hemicellulosilyticus JCM 9152T.</title>
        <authorList>
            <person name="Yuki M."/>
            <person name="Oshima K."/>
            <person name="Suda W."/>
            <person name="Oshida Y."/>
            <person name="Kitamura K."/>
            <person name="Iida T."/>
            <person name="Hattori M."/>
            <person name="Ohkuma M."/>
        </authorList>
    </citation>
    <scope>NUCLEOTIDE SEQUENCE [LARGE SCALE GENOMIC DNA]</scope>
    <source>
        <strain evidence="1 2">JCM 9157</strain>
    </source>
</reference>
<accession>W4QU76</accession>
<protein>
    <submittedName>
        <fullName evidence="1">Uncharacterized protein</fullName>
    </submittedName>
</protein>
<organism evidence="1 2">
    <name type="scientific">Halalkalibacter akibai (strain ATCC 43226 / DSM 21942 / CIP 109018 / JCM 9157 / 1139)</name>
    <name type="common">Bacillus akibai</name>
    <dbReference type="NCBI Taxonomy" id="1236973"/>
    <lineage>
        <taxon>Bacteria</taxon>
        <taxon>Bacillati</taxon>
        <taxon>Bacillota</taxon>
        <taxon>Bacilli</taxon>
        <taxon>Bacillales</taxon>
        <taxon>Bacillaceae</taxon>
        <taxon>Halalkalibacter</taxon>
    </lineage>
</organism>
<evidence type="ECO:0000313" key="1">
    <source>
        <dbReference type="EMBL" id="GAE35168.1"/>
    </source>
</evidence>
<name>W4QU76_HALA3</name>